<evidence type="ECO:0000313" key="3">
    <source>
        <dbReference type="Proteomes" id="UP001497453"/>
    </source>
</evidence>
<accession>A0ABP1DKJ1</accession>
<proteinExistence type="predicted"/>
<reference evidence="3" key="1">
    <citation type="submission" date="2024-04" db="EMBL/GenBank/DDBJ databases">
        <authorList>
            <person name="Shaw F."/>
            <person name="Minotto A."/>
        </authorList>
    </citation>
    <scope>NUCLEOTIDE SEQUENCE [LARGE SCALE GENOMIC DNA]</scope>
</reference>
<feature type="chain" id="PRO_5045085042" evidence="1">
    <location>
        <begin position="20"/>
        <end position="120"/>
    </location>
</feature>
<feature type="signal peptide" evidence="1">
    <location>
        <begin position="1"/>
        <end position="19"/>
    </location>
</feature>
<dbReference type="Proteomes" id="UP001497453">
    <property type="component" value="Chromosome 4"/>
</dbReference>
<gene>
    <name evidence="2" type="ORF">GFSPODELE1_LOCUS6428</name>
</gene>
<evidence type="ECO:0000313" key="2">
    <source>
        <dbReference type="EMBL" id="CAL1707558.1"/>
    </source>
</evidence>
<keyword evidence="3" id="KW-1185">Reference proteome</keyword>
<keyword evidence="1" id="KW-0732">Signal</keyword>
<sequence length="120" mass="12053">MQFTIAFAALAMLVKAAAAVPAPQVLTSIGSAYPSVVFSSSAGEAVSSAVSFPSAVTIDAGNGASVKGWTKRQEPGGSCEAQAIDLTHCLEIATPSLCSFFLEQLRACQAASGGNRSLGA</sequence>
<evidence type="ECO:0000256" key="1">
    <source>
        <dbReference type="SAM" id="SignalP"/>
    </source>
</evidence>
<organism evidence="2 3">
    <name type="scientific">Somion occarium</name>
    <dbReference type="NCBI Taxonomy" id="3059160"/>
    <lineage>
        <taxon>Eukaryota</taxon>
        <taxon>Fungi</taxon>
        <taxon>Dikarya</taxon>
        <taxon>Basidiomycota</taxon>
        <taxon>Agaricomycotina</taxon>
        <taxon>Agaricomycetes</taxon>
        <taxon>Polyporales</taxon>
        <taxon>Cerrenaceae</taxon>
        <taxon>Somion</taxon>
    </lineage>
</organism>
<dbReference type="EMBL" id="OZ037947">
    <property type="protein sequence ID" value="CAL1707558.1"/>
    <property type="molecule type" value="Genomic_DNA"/>
</dbReference>
<name>A0ABP1DKJ1_9APHY</name>
<protein>
    <submittedName>
        <fullName evidence="2">Uncharacterized protein</fullName>
    </submittedName>
</protein>